<feature type="region of interest" description="Disordered" evidence="2">
    <location>
        <begin position="95"/>
        <end position="117"/>
    </location>
</feature>
<organism evidence="3 4">
    <name type="scientific">Ruania alkalisoli</name>
    <dbReference type="NCBI Taxonomy" id="2779775"/>
    <lineage>
        <taxon>Bacteria</taxon>
        <taxon>Bacillati</taxon>
        <taxon>Actinomycetota</taxon>
        <taxon>Actinomycetes</taxon>
        <taxon>Micrococcales</taxon>
        <taxon>Ruaniaceae</taxon>
        <taxon>Ruania</taxon>
    </lineage>
</organism>
<protein>
    <recommendedName>
        <fullName evidence="1">Putative membrane protein insertion efficiency factor</fullName>
    </recommendedName>
</protein>
<dbReference type="KEGG" id="halt:IM660_19690"/>
<evidence type="ECO:0000313" key="3">
    <source>
        <dbReference type="EMBL" id="QOR70757.1"/>
    </source>
</evidence>
<dbReference type="NCBIfam" id="TIGR00278">
    <property type="entry name" value="membrane protein insertion efficiency factor YidD"/>
    <property type="match status" value="1"/>
</dbReference>
<sequence length="117" mass="12874">MTALSRLGRPLTTVLVGAVRGYQLIVSPWFAPTCRYYPSCSAYAIGALRRHGPVKGVLLSAWRLVRCNPWSHGGVDPVPEHGRWRALTPEQAEVRAESAKAVPSTSDVPIQHPHLRI</sequence>
<dbReference type="SMART" id="SM01234">
    <property type="entry name" value="Haemolytic"/>
    <property type="match status" value="1"/>
</dbReference>
<keyword evidence="1" id="KW-1003">Cell membrane</keyword>
<dbReference type="AlphaFoldDB" id="A0A7M1SUM1"/>
<dbReference type="Proteomes" id="UP000593758">
    <property type="component" value="Chromosome"/>
</dbReference>
<dbReference type="GO" id="GO:0005886">
    <property type="term" value="C:plasma membrane"/>
    <property type="evidence" value="ECO:0007669"/>
    <property type="project" value="UniProtKB-SubCell"/>
</dbReference>
<keyword evidence="1" id="KW-0472">Membrane</keyword>
<comment type="function">
    <text evidence="1">Could be involved in insertion of integral membrane proteins into the membrane.</text>
</comment>
<dbReference type="PANTHER" id="PTHR33383">
    <property type="entry name" value="MEMBRANE PROTEIN INSERTION EFFICIENCY FACTOR-RELATED"/>
    <property type="match status" value="1"/>
</dbReference>
<evidence type="ECO:0000313" key="4">
    <source>
        <dbReference type="Proteomes" id="UP000593758"/>
    </source>
</evidence>
<dbReference type="InterPro" id="IPR002696">
    <property type="entry name" value="Membr_insert_effic_factor_YidD"/>
</dbReference>
<keyword evidence="4" id="KW-1185">Reference proteome</keyword>
<dbReference type="Pfam" id="PF01809">
    <property type="entry name" value="YidD"/>
    <property type="match status" value="1"/>
</dbReference>
<evidence type="ECO:0000256" key="1">
    <source>
        <dbReference type="HAMAP-Rule" id="MF_00386"/>
    </source>
</evidence>
<dbReference type="PANTHER" id="PTHR33383:SF1">
    <property type="entry name" value="MEMBRANE PROTEIN INSERTION EFFICIENCY FACTOR-RELATED"/>
    <property type="match status" value="1"/>
</dbReference>
<name>A0A7M1SUM1_9MICO</name>
<dbReference type="EMBL" id="CP063169">
    <property type="protein sequence ID" value="QOR70757.1"/>
    <property type="molecule type" value="Genomic_DNA"/>
</dbReference>
<evidence type="ECO:0000256" key="2">
    <source>
        <dbReference type="SAM" id="MobiDB-lite"/>
    </source>
</evidence>
<dbReference type="HAMAP" id="MF_00386">
    <property type="entry name" value="UPF0161_YidD"/>
    <property type="match status" value="1"/>
</dbReference>
<dbReference type="RefSeq" id="WP_193497431.1">
    <property type="nucleotide sequence ID" value="NZ_CP063169.1"/>
</dbReference>
<reference evidence="3 4" key="1">
    <citation type="submission" date="2020-10" db="EMBL/GenBank/DDBJ databases">
        <title>Haloactinobacterium sp. RN3S43, a bacterium isolated from saline soil.</title>
        <authorList>
            <person name="Sun J.-Q."/>
        </authorList>
    </citation>
    <scope>NUCLEOTIDE SEQUENCE [LARGE SCALE GENOMIC DNA]</scope>
    <source>
        <strain evidence="3 4">RN3S43</strain>
    </source>
</reference>
<accession>A0A7M1SUM1</accession>
<comment type="subcellular location">
    <subcellularLocation>
        <location evidence="1">Cell membrane</location>
        <topology evidence="1">Peripheral membrane protein</topology>
        <orientation evidence="1">Cytoplasmic side</orientation>
    </subcellularLocation>
</comment>
<gene>
    <name evidence="3" type="primary">yidD</name>
    <name evidence="3" type="ORF">IM660_19690</name>
</gene>
<comment type="similarity">
    <text evidence="1">Belongs to the UPF0161 family.</text>
</comment>
<proteinExistence type="inferred from homology"/>